<reference evidence="1 2" key="1">
    <citation type="submission" date="2016-04" db="EMBL/GenBank/DDBJ databases">
        <title>Complete genome sequence of Fictibacillus phosphorivorans G25-29, a strain toxic to nematodes.</title>
        <authorList>
            <person name="Zheng Z."/>
        </authorList>
    </citation>
    <scope>NUCLEOTIDE SEQUENCE [LARGE SCALE GENOMIC DNA]</scope>
    <source>
        <strain evidence="1 2">G25-29</strain>
    </source>
</reference>
<evidence type="ECO:0000313" key="1">
    <source>
        <dbReference type="EMBL" id="ANC78173.1"/>
    </source>
</evidence>
<dbReference type="Proteomes" id="UP000076623">
    <property type="component" value="Chromosome"/>
</dbReference>
<dbReference type="Gene3D" id="3.40.30.10">
    <property type="entry name" value="Glutaredoxin"/>
    <property type="match status" value="1"/>
</dbReference>
<dbReference type="AlphaFoldDB" id="A0A160IP54"/>
<dbReference type="Pfam" id="PF11009">
    <property type="entry name" value="BrxC"/>
    <property type="match status" value="1"/>
</dbReference>
<dbReference type="OrthoDB" id="677051at2"/>
<dbReference type="STRING" id="1221500.ABE65_015765"/>
<dbReference type="InterPro" id="IPR036249">
    <property type="entry name" value="Thioredoxin-like_sf"/>
</dbReference>
<protein>
    <submittedName>
        <fullName evidence="1">Uncharacterized protein</fullName>
    </submittedName>
</protein>
<organism evidence="1 2">
    <name type="scientific">Fictibacillus phosphorivorans</name>
    <dbReference type="NCBI Taxonomy" id="1221500"/>
    <lineage>
        <taxon>Bacteria</taxon>
        <taxon>Bacillati</taxon>
        <taxon>Bacillota</taxon>
        <taxon>Bacilli</taxon>
        <taxon>Bacillales</taxon>
        <taxon>Fictibacillaceae</taxon>
        <taxon>Fictibacillus</taxon>
    </lineage>
</organism>
<dbReference type="KEGG" id="fpn:ABE65_015765"/>
<dbReference type="InterPro" id="IPR022551">
    <property type="entry name" value="BrxC"/>
</dbReference>
<keyword evidence="2" id="KW-1185">Reference proteome</keyword>
<name>A0A160IP54_9BACL</name>
<dbReference type="EMBL" id="CP015378">
    <property type="protein sequence ID" value="ANC78173.1"/>
    <property type="molecule type" value="Genomic_DNA"/>
</dbReference>
<sequence length="112" mass="12957">MSLIQLQNEQDWNLVKEQRNRIILMKNSTTCPVSHEAFKEFQKFAADNENETLYYLNVQDARSLSNAIAEQTGVKHESPQVLIFDGNNVVWHDSHWNITNKKLAQANEKTKA</sequence>
<evidence type="ECO:0000313" key="2">
    <source>
        <dbReference type="Proteomes" id="UP000076623"/>
    </source>
</evidence>
<gene>
    <name evidence="1" type="ORF">ABE65_015765</name>
</gene>
<proteinExistence type="predicted"/>
<dbReference type="NCBIfam" id="TIGR04019">
    <property type="entry name" value="B_thiol_YtxJ"/>
    <property type="match status" value="1"/>
</dbReference>
<dbReference type="SUPFAM" id="SSF52833">
    <property type="entry name" value="Thioredoxin-like"/>
    <property type="match status" value="1"/>
</dbReference>
<dbReference type="RefSeq" id="WP_066396868.1">
    <property type="nucleotide sequence ID" value="NZ_CP015378.1"/>
</dbReference>
<accession>A0A160IP54</accession>